<evidence type="ECO:0000313" key="2">
    <source>
        <dbReference type="EMBL" id="PZX93099.1"/>
    </source>
</evidence>
<dbReference type="AlphaFoldDB" id="A0A2W7U770"/>
<comment type="caution">
    <text evidence="2">The sequence shown here is derived from an EMBL/GenBank/DDBJ whole genome shotgun (WGS) entry which is preliminary data.</text>
</comment>
<keyword evidence="3" id="KW-1185">Reference proteome</keyword>
<gene>
    <name evidence="2" type="ORF">DOS84_12085</name>
</gene>
<organism evidence="2 3">
    <name type="scientific">Flavobacterium aquariorum</name>
    <dbReference type="NCBI Taxonomy" id="2217670"/>
    <lineage>
        <taxon>Bacteria</taxon>
        <taxon>Pseudomonadati</taxon>
        <taxon>Bacteroidota</taxon>
        <taxon>Flavobacteriia</taxon>
        <taxon>Flavobacteriales</taxon>
        <taxon>Flavobacteriaceae</taxon>
        <taxon>Flavobacterium</taxon>
    </lineage>
</organism>
<keyword evidence="1" id="KW-0472">Membrane</keyword>
<dbReference type="OrthoDB" id="581689at2"/>
<keyword evidence="1" id="KW-1133">Transmembrane helix</keyword>
<accession>A0A2W7U770</accession>
<reference evidence="2 3" key="1">
    <citation type="submission" date="2018-06" db="EMBL/GenBank/DDBJ databases">
        <title>Flavobacterium sp IMCC34762, genome.</title>
        <authorList>
            <person name="Joung Y."/>
            <person name="Cho J."/>
            <person name="Song J."/>
        </authorList>
    </citation>
    <scope>NUCLEOTIDE SEQUENCE [LARGE SCALE GENOMIC DNA]</scope>
    <source>
        <strain evidence="2 3">IMCC34762</strain>
    </source>
</reference>
<keyword evidence="1" id="KW-0812">Transmembrane</keyword>
<dbReference type="Proteomes" id="UP000249177">
    <property type="component" value="Unassembled WGS sequence"/>
</dbReference>
<evidence type="ECO:0000313" key="3">
    <source>
        <dbReference type="Proteomes" id="UP000249177"/>
    </source>
</evidence>
<proteinExistence type="predicted"/>
<dbReference type="EMBL" id="QKXH01000007">
    <property type="protein sequence ID" value="PZX93099.1"/>
    <property type="molecule type" value="Genomic_DNA"/>
</dbReference>
<feature type="transmembrane region" description="Helical" evidence="1">
    <location>
        <begin position="6"/>
        <end position="27"/>
    </location>
</feature>
<evidence type="ECO:0000256" key="1">
    <source>
        <dbReference type="SAM" id="Phobius"/>
    </source>
</evidence>
<dbReference type="RefSeq" id="WP_111410380.1">
    <property type="nucleotide sequence ID" value="NZ_QKXH01000007.1"/>
</dbReference>
<sequence length="349" mass="39970">MENKSLLKSAVLMGVITIFIVLCWEIYLRNLGVKNSYDDGPPLWSYTREKVYQSPNSTVVFIGSSRNKFDLDITTWKNETGFDAVQLAIEGSCPRPILKDLADDPNFKGKLIIDITEGLFFSIAPPNNEKPIENIKYYHDRTPAQKASFFLNKPLESFFVFLDKDNFSLNAKLDEMEIPSRSGVFMMPIFPWKFNRNAFDRQSAMTKDFVNDPKLCNQVKGVWHFFSEMNKHAPPMSEKGLDAIFSSVKVAVDKIKSRGGEVLFVRTPSSGPYYDGENMAFPREKYWNKLLQITNCPGIHFKDYPAIANFNCPEFSHLGPEDAKIFTQHFIEILKNEKGWEFSLSKSSN</sequence>
<protein>
    <submittedName>
        <fullName evidence="2">Uncharacterized protein</fullName>
    </submittedName>
</protein>
<name>A0A2W7U770_9FLAO</name>